<evidence type="ECO:0000259" key="6">
    <source>
        <dbReference type="PROSITE" id="PS50893"/>
    </source>
</evidence>
<keyword evidence="8" id="KW-1185">Reference proteome</keyword>
<evidence type="ECO:0000256" key="1">
    <source>
        <dbReference type="ARBA" id="ARBA00005417"/>
    </source>
</evidence>
<evidence type="ECO:0000256" key="3">
    <source>
        <dbReference type="ARBA" id="ARBA00022475"/>
    </source>
</evidence>
<evidence type="ECO:0000256" key="2">
    <source>
        <dbReference type="ARBA" id="ARBA00022448"/>
    </source>
</evidence>
<dbReference type="SMART" id="SM00382">
    <property type="entry name" value="AAA"/>
    <property type="match status" value="1"/>
</dbReference>
<dbReference type="Proteomes" id="UP001162800">
    <property type="component" value="Chromosome"/>
</dbReference>
<organism evidence="7 8">
    <name type="scientific">Comamonas endophytica</name>
    <dbReference type="NCBI Taxonomy" id="2949090"/>
    <lineage>
        <taxon>Bacteria</taxon>
        <taxon>Pseudomonadati</taxon>
        <taxon>Pseudomonadota</taxon>
        <taxon>Betaproteobacteria</taxon>
        <taxon>Burkholderiales</taxon>
        <taxon>Comamonadaceae</taxon>
        <taxon>Comamonas</taxon>
    </lineage>
</organism>
<name>A0ABY6G8V0_9BURK</name>
<dbReference type="PANTHER" id="PTHR43553">
    <property type="entry name" value="HEAVY METAL TRANSPORTER"/>
    <property type="match status" value="1"/>
</dbReference>
<dbReference type="PROSITE" id="PS50893">
    <property type="entry name" value="ABC_TRANSPORTER_2"/>
    <property type="match status" value="1"/>
</dbReference>
<dbReference type="InterPro" id="IPR015856">
    <property type="entry name" value="ABC_transpr_CbiO/EcfA_su"/>
</dbReference>
<evidence type="ECO:0000256" key="5">
    <source>
        <dbReference type="ARBA" id="ARBA00022840"/>
    </source>
</evidence>
<dbReference type="InterPro" id="IPR050095">
    <property type="entry name" value="ECF_ABC_transporter_ATP-bd"/>
</dbReference>
<comment type="similarity">
    <text evidence="1">Belongs to the ABC transporter superfamily.</text>
</comment>
<dbReference type="SUPFAM" id="SSF52540">
    <property type="entry name" value="P-loop containing nucleoside triphosphate hydrolases"/>
    <property type="match status" value="1"/>
</dbReference>
<dbReference type="InterPro" id="IPR027417">
    <property type="entry name" value="P-loop_NTPase"/>
</dbReference>
<dbReference type="CDD" id="cd03225">
    <property type="entry name" value="ABC_cobalt_CbiO_domain1"/>
    <property type="match status" value="1"/>
</dbReference>
<dbReference type="InterPro" id="IPR017871">
    <property type="entry name" value="ABC_transporter-like_CS"/>
</dbReference>
<keyword evidence="5 7" id="KW-0067">ATP-binding</keyword>
<keyword evidence="2" id="KW-0813">Transport</keyword>
<dbReference type="PANTHER" id="PTHR43553:SF24">
    <property type="entry name" value="ENERGY-COUPLING FACTOR TRANSPORTER ATP-BINDING PROTEIN ECFA1"/>
    <property type="match status" value="1"/>
</dbReference>
<dbReference type="RefSeq" id="WP_231041883.1">
    <property type="nucleotide sequence ID" value="NZ_CP106881.1"/>
</dbReference>
<evidence type="ECO:0000313" key="7">
    <source>
        <dbReference type="EMBL" id="UYG50785.1"/>
    </source>
</evidence>
<dbReference type="PROSITE" id="PS00211">
    <property type="entry name" value="ABC_TRANSPORTER_1"/>
    <property type="match status" value="1"/>
</dbReference>
<dbReference type="Pfam" id="PF00005">
    <property type="entry name" value="ABC_tran"/>
    <property type="match status" value="1"/>
</dbReference>
<feature type="domain" description="ABC transporter" evidence="6">
    <location>
        <begin position="16"/>
        <end position="242"/>
    </location>
</feature>
<evidence type="ECO:0000256" key="4">
    <source>
        <dbReference type="ARBA" id="ARBA00022741"/>
    </source>
</evidence>
<proteinExistence type="inferred from homology"/>
<dbReference type="Gene3D" id="3.40.50.300">
    <property type="entry name" value="P-loop containing nucleotide triphosphate hydrolases"/>
    <property type="match status" value="1"/>
</dbReference>
<reference evidence="7" key="1">
    <citation type="submission" date="2022-09" db="EMBL/GenBank/DDBJ databases">
        <title>The complete genome of Acidovorax sp. 5MLIR.</title>
        <authorList>
            <person name="Liu L."/>
            <person name="Yue J."/>
            <person name="Yang F."/>
            <person name="Yuan J."/>
            <person name="Li L."/>
        </authorList>
    </citation>
    <scope>NUCLEOTIDE SEQUENCE</scope>
    <source>
        <strain evidence="7">5MLIR</strain>
    </source>
</reference>
<sequence length="253" mass="27260">MPVSHARDPAAQTPSIALADVRLARGQTTVFDGLSLRWDAPRIGLIGHNGAGKTSLFRLLCGLDAPAAGEVLFDGQNLHAAGRERTRWVGMMFQNPDDQIIFPTVEEELALGLQAWGQAKHEAKAQAREFLAQRGLAHWAGRAISSLSQGQRQMVCWLALLLAAPRTVLLDEPYASLDLPGQAQLADDIAAAPQQVIVSTHVLAHVRDYERVVWLDQGRVRGDGPGAQVCAAYEAAVAEEVAARRAAAPSRRS</sequence>
<protein>
    <submittedName>
        <fullName evidence="7">Energy-coupling factor ABC transporter ATP-binding protein</fullName>
    </submittedName>
</protein>
<evidence type="ECO:0000313" key="8">
    <source>
        <dbReference type="Proteomes" id="UP001162800"/>
    </source>
</evidence>
<keyword evidence="4" id="KW-0547">Nucleotide-binding</keyword>
<accession>A0ABY6G8V0</accession>
<keyword evidence="3" id="KW-1003">Cell membrane</keyword>
<dbReference type="InterPro" id="IPR003593">
    <property type="entry name" value="AAA+_ATPase"/>
</dbReference>
<dbReference type="GO" id="GO:0005524">
    <property type="term" value="F:ATP binding"/>
    <property type="evidence" value="ECO:0007669"/>
    <property type="project" value="UniProtKB-KW"/>
</dbReference>
<dbReference type="InterPro" id="IPR003439">
    <property type="entry name" value="ABC_transporter-like_ATP-bd"/>
</dbReference>
<dbReference type="EMBL" id="CP106881">
    <property type="protein sequence ID" value="UYG50785.1"/>
    <property type="molecule type" value="Genomic_DNA"/>
</dbReference>
<keyword evidence="3" id="KW-0472">Membrane</keyword>
<gene>
    <name evidence="7" type="ORF">M9799_11860</name>
</gene>